<evidence type="ECO:0000313" key="5">
    <source>
        <dbReference type="EMBL" id="NYT85210.1"/>
    </source>
</evidence>
<comment type="similarity">
    <text evidence="1">Belongs to the leucine-binding protein family.</text>
</comment>
<dbReference type="PANTHER" id="PTHR30483">
    <property type="entry name" value="LEUCINE-SPECIFIC-BINDING PROTEIN"/>
    <property type="match status" value="1"/>
</dbReference>
<dbReference type="InterPro" id="IPR028081">
    <property type="entry name" value="Leu-bd"/>
</dbReference>
<gene>
    <name evidence="5" type="ORF">H0A62_06300</name>
</gene>
<dbReference type="PANTHER" id="PTHR30483:SF6">
    <property type="entry name" value="PERIPLASMIC BINDING PROTEIN OF ABC TRANSPORTER FOR NATURAL AMINO ACIDS"/>
    <property type="match status" value="1"/>
</dbReference>
<evidence type="ECO:0000256" key="2">
    <source>
        <dbReference type="ARBA" id="ARBA00022729"/>
    </source>
</evidence>
<dbReference type="EMBL" id="JACCEV010000001">
    <property type="protein sequence ID" value="NYT85210.1"/>
    <property type="molecule type" value="Genomic_DNA"/>
</dbReference>
<dbReference type="AlphaFoldDB" id="A0A853GZL9"/>
<comment type="caution">
    <text evidence="5">The sequence shown here is derived from an EMBL/GenBank/DDBJ whole genome shotgun (WGS) entry which is preliminary data.</text>
</comment>
<proteinExistence type="inferred from homology"/>
<keyword evidence="6" id="KW-1185">Reference proteome</keyword>
<dbReference type="CDD" id="cd06327">
    <property type="entry name" value="PBP1_SBP-like"/>
    <property type="match status" value="1"/>
</dbReference>
<dbReference type="Proteomes" id="UP000554144">
    <property type="component" value="Unassembled WGS sequence"/>
</dbReference>
<dbReference type="InterPro" id="IPR051010">
    <property type="entry name" value="BCAA_transport"/>
</dbReference>
<dbReference type="InterPro" id="IPR028082">
    <property type="entry name" value="Peripla_BP_I"/>
</dbReference>
<keyword evidence="2 3" id="KW-0732">Signal</keyword>
<feature type="chain" id="PRO_5032674808" evidence="3">
    <location>
        <begin position="21"/>
        <end position="402"/>
    </location>
</feature>
<dbReference type="Gene3D" id="3.40.50.2300">
    <property type="match status" value="2"/>
</dbReference>
<dbReference type="Pfam" id="PF13458">
    <property type="entry name" value="Peripla_BP_6"/>
    <property type="match status" value="1"/>
</dbReference>
<evidence type="ECO:0000259" key="4">
    <source>
        <dbReference type="Pfam" id="PF13458"/>
    </source>
</evidence>
<dbReference type="SUPFAM" id="SSF53822">
    <property type="entry name" value="Periplasmic binding protein-like I"/>
    <property type="match status" value="1"/>
</dbReference>
<protein>
    <submittedName>
        <fullName evidence="5">ABC transporter substrate-binding protein</fullName>
    </submittedName>
</protein>
<accession>A0A853GZL9</accession>
<feature type="signal peptide" evidence="3">
    <location>
        <begin position="1"/>
        <end position="20"/>
    </location>
</feature>
<dbReference type="OrthoDB" id="8887944at2"/>
<evidence type="ECO:0000256" key="1">
    <source>
        <dbReference type="ARBA" id="ARBA00010062"/>
    </source>
</evidence>
<sequence length="402" mass="42853">MMAVSLATLAILPTLSSAQATTDKRIKIGVLTDMSGVTADATGAGSLEAAKIAIEEAGGKALGQPIEIIFADHQHRPDIGASTARTWFDVDSVDVIVDIPNSSVALAVQNIAREKKKIVMFSSPGTTALTQAQCSPYGVQWTYTTYALARGTASAVVDQGKKNWFILASDYAFGQQLAKDTAKVVTAKGGKVLDTVYHPLSTADFSSFILSAQASRADILALANAGGDTINAIKQAAEFGVGQGSQNIAAMLFMLTDVHSLGLDVAQGTYLTTPAYWDFNAGTRAFTKKFQERLHKAPTFLQAGVYGSVRHYLKAVEAAGTDDADAVMAKMRELPIDDAFSQNAHIRDDGLVVRDMLLAQVKKPSESKGPWDYYNILATIPGADLVWPLSESQCPLVKDKNS</sequence>
<organism evidence="5 6">
    <name type="scientific">Pollutimonas harenae</name>
    <dbReference type="NCBI Taxonomy" id="657015"/>
    <lineage>
        <taxon>Bacteria</taxon>
        <taxon>Pseudomonadati</taxon>
        <taxon>Pseudomonadota</taxon>
        <taxon>Betaproteobacteria</taxon>
        <taxon>Burkholderiales</taxon>
        <taxon>Alcaligenaceae</taxon>
        <taxon>Pollutimonas</taxon>
    </lineage>
</organism>
<feature type="domain" description="Leucine-binding protein" evidence="4">
    <location>
        <begin position="26"/>
        <end position="362"/>
    </location>
</feature>
<evidence type="ECO:0000313" key="6">
    <source>
        <dbReference type="Proteomes" id="UP000554144"/>
    </source>
</evidence>
<reference evidence="5 6" key="1">
    <citation type="submission" date="2020-07" db="EMBL/GenBank/DDBJ databases">
        <title>Taxonomic revisions and descriptions of new bacterial species based on genomic comparisons in the high-G+C-content subgroup of the family Alcaligenaceae.</title>
        <authorList>
            <person name="Szabo A."/>
            <person name="Felfoldi T."/>
        </authorList>
    </citation>
    <scope>NUCLEOTIDE SEQUENCE [LARGE SCALE GENOMIC DNA]</scope>
    <source>
        <strain evidence="5 6">DSM 25667</strain>
    </source>
</reference>
<name>A0A853GZL9_9BURK</name>
<evidence type="ECO:0000256" key="3">
    <source>
        <dbReference type="SAM" id="SignalP"/>
    </source>
</evidence>